<feature type="domain" description="Pyrrolo-quinoline quinone repeat" evidence="2">
    <location>
        <begin position="264"/>
        <end position="385"/>
    </location>
</feature>
<accession>A0A1N7E3F2</accession>
<dbReference type="InterPro" id="IPR011047">
    <property type="entry name" value="Quinoprotein_ADH-like_sf"/>
</dbReference>
<protein>
    <submittedName>
        <fullName evidence="3">Outer membrane protein assembly factor BamB, contains PQQ-like beta-propeller repeat</fullName>
    </submittedName>
</protein>
<evidence type="ECO:0000313" key="4">
    <source>
        <dbReference type="Proteomes" id="UP000186914"/>
    </source>
</evidence>
<feature type="region of interest" description="Disordered" evidence="1">
    <location>
        <begin position="40"/>
        <end position="68"/>
    </location>
</feature>
<dbReference type="Proteomes" id="UP000186914">
    <property type="component" value="Unassembled WGS sequence"/>
</dbReference>
<dbReference type="InterPro" id="IPR015943">
    <property type="entry name" value="WD40/YVTN_repeat-like_dom_sf"/>
</dbReference>
<reference evidence="4" key="1">
    <citation type="submission" date="2017-01" db="EMBL/GenBank/DDBJ databases">
        <authorList>
            <person name="Varghese N."/>
            <person name="Submissions S."/>
        </authorList>
    </citation>
    <scope>NUCLEOTIDE SEQUENCE [LARGE SCALE GENOMIC DNA]</scope>
    <source>
        <strain evidence="4">CGMCC 1.7737</strain>
    </source>
</reference>
<dbReference type="PANTHER" id="PTHR34512">
    <property type="entry name" value="CELL SURFACE PROTEIN"/>
    <property type="match status" value="1"/>
</dbReference>
<dbReference type="InterPro" id="IPR018391">
    <property type="entry name" value="PQQ_b-propeller_rpt"/>
</dbReference>
<dbReference type="SMART" id="SM00564">
    <property type="entry name" value="PQQ"/>
    <property type="match status" value="6"/>
</dbReference>
<keyword evidence="4" id="KW-1185">Reference proteome</keyword>
<dbReference type="Gene3D" id="2.130.10.10">
    <property type="entry name" value="YVTN repeat-like/Quinoprotein amine dehydrogenase"/>
    <property type="match status" value="2"/>
</dbReference>
<dbReference type="InterPro" id="IPR002372">
    <property type="entry name" value="PQQ_rpt_dom"/>
</dbReference>
<dbReference type="SUPFAM" id="SSF50998">
    <property type="entry name" value="Quinoprotein alcohol dehydrogenase-like"/>
    <property type="match status" value="2"/>
</dbReference>
<dbReference type="PANTHER" id="PTHR34512:SF30">
    <property type="entry name" value="OUTER MEMBRANE PROTEIN ASSEMBLY FACTOR BAMB"/>
    <property type="match status" value="1"/>
</dbReference>
<organism evidence="3 4">
    <name type="scientific">Haladaptatus litoreus</name>
    <dbReference type="NCBI Taxonomy" id="553468"/>
    <lineage>
        <taxon>Archaea</taxon>
        <taxon>Methanobacteriati</taxon>
        <taxon>Methanobacteriota</taxon>
        <taxon>Stenosarchaea group</taxon>
        <taxon>Halobacteria</taxon>
        <taxon>Halobacteriales</taxon>
        <taxon>Haladaptataceae</taxon>
        <taxon>Haladaptatus</taxon>
    </lineage>
</organism>
<evidence type="ECO:0000313" key="3">
    <source>
        <dbReference type="EMBL" id="SIR82548.1"/>
    </source>
</evidence>
<dbReference type="Pfam" id="PF13360">
    <property type="entry name" value="PQQ_2"/>
    <property type="match status" value="2"/>
</dbReference>
<dbReference type="AlphaFoldDB" id="A0A1N7E3F2"/>
<name>A0A1N7E3F2_9EURY</name>
<evidence type="ECO:0000256" key="1">
    <source>
        <dbReference type="SAM" id="MobiDB-lite"/>
    </source>
</evidence>
<feature type="domain" description="Pyrrolo-quinoline quinone repeat" evidence="2">
    <location>
        <begin position="76"/>
        <end position="121"/>
    </location>
</feature>
<proteinExistence type="predicted"/>
<dbReference type="EMBL" id="FTNO01000005">
    <property type="protein sequence ID" value="SIR82548.1"/>
    <property type="molecule type" value="Genomic_DNA"/>
</dbReference>
<dbReference type="RefSeq" id="WP_245800196.1">
    <property type="nucleotide sequence ID" value="NZ_FTNO01000005.1"/>
</dbReference>
<evidence type="ECO:0000259" key="2">
    <source>
        <dbReference type="Pfam" id="PF13360"/>
    </source>
</evidence>
<gene>
    <name evidence="3" type="ORF">SAMN05421858_3982</name>
</gene>
<sequence>MSADPPSSQPTLSRRQLLGAGGFAALGAWYVRPSEFTDEQSLDSTVPDNAWPMAGRTPSRSGYAPASDAPTNEVRAVWQTDVGDPGFYLSATVRDDTVYTTTRNELVALDAERGTERWRFGKEFVQGGPVAIEGGACYSAGVSLYAVAGGRAEWKFKTTSSFSEILPVGNTIFIPARVGSSDGLVALDAGSGIPRWKATTEWIPLAYANDVLVGTGGSGVVVGLDAKTGEKLWELSRVGLPGNISSPLRFGPVIANGTLFGGTETLYAVDLQAGSVQWSADAVGPWMASDGDAVYRARDGHVVALNASDGSMRWETSANALTVVSGLAVTDDAIYVGVDSGVVALDTETGDELFAFRSDSTAGGGPPAVVGERVYVGIGETIVALEEA</sequence>